<protein>
    <submittedName>
        <fullName evidence="1">Uncharacterized protein</fullName>
    </submittedName>
</protein>
<proteinExistence type="predicted"/>
<keyword evidence="2" id="KW-1185">Reference proteome</keyword>
<evidence type="ECO:0000313" key="1">
    <source>
        <dbReference type="EMBL" id="SDY91007.1"/>
    </source>
</evidence>
<accession>A0A1H3NPZ2</accession>
<dbReference type="Proteomes" id="UP000198625">
    <property type="component" value="Unassembled WGS sequence"/>
</dbReference>
<reference evidence="1 2" key="1">
    <citation type="submission" date="2016-10" db="EMBL/GenBank/DDBJ databases">
        <authorList>
            <person name="de Groot N.N."/>
        </authorList>
    </citation>
    <scope>NUCLEOTIDE SEQUENCE [LARGE SCALE GENOMIC DNA]</scope>
    <source>
        <strain evidence="1 2">DSM 21650</strain>
    </source>
</reference>
<dbReference type="EMBL" id="FNQE01000011">
    <property type="protein sequence ID" value="SDY91007.1"/>
    <property type="molecule type" value="Genomic_DNA"/>
</dbReference>
<evidence type="ECO:0000313" key="2">
    <source>
        <dbReference type="Proteomes" id="UP000198625"/>
    </source>
</evidence>
<dbReference type="AlphaFoldDB" id="A0A1H3NPZ2"/>
<organism evidence="1 2">
    <name type="scientific">Proteiniborus ethanoligenes</name>
    <dbReference type="NCBI Taxonomy" id="415015"/>
    <lineage>
        <taxon>Bacteria</taxon>
        <taxon>Bacillati</taxon>
        <taxon>Bacillota</taxon>
        <taxon>Clostridia</taxon>
        <taxon>Eubacteriales</taxon>
        <taxon>Proteiniborus</taxon>
    </lineage>
</organism>
<sequence>MGETKRINLSFDLRSEKAREVYEIIISKRSAKTAFVIETVFAYLENNKSIDKQTIKDAFKEAIEEIGVFTVNKANGEEIADGIPDDVFDIINQI</sequence>
<dbReference type="RefSeq" id="WP_091728580.1">
    <property type="nucleotide sequence ID" value="NZ_FNQE01000011.1"/>
</dbReference>
<dbReference type="OrthoDB" id="1956276at2"/>
<gene>
    <name evidence="1" type="ORF">SAMN05660462_01195</name>
</gene>
<name>A0A1H3NPZ2_9FIRM</name>